<dbReference type="InterPro" id="IPR036236">
    <property type="entry name" value="Znf_C2H2_sf"/>
</dbReference>
<dbReference type="EMBL" id="KK799886">
    <property type="protein sequence ID" value="KFQ27993.1"/>
    <property type="molecule type" value="Genomic_DNA"/>
</dbReference>
<evidence type="ECO:0000256" key="4">
    <source>
        <dbReference type="SAM" id="MobiDB-lite"/>
    </source>
</evidence>
<protein>
    <submittedName>
        <fullName evidence="6">Gametocyte-specific factor 1</fullName>
    </submittedName>
</protein>
<feature type="non-terminal residue" evidence="6">
    <location>
        <position position="1"/>
    </location>
</feature>
<feature type="region of interest" description="Disordered" evidence="4">
    <location>
        <begin position="72"/>
        <end position="154"/>
    </location>
</feature>
<evidence type="ECO:0000256" key="2">
    <source>
        <dbReference type="ARBA" id="ARBA00022771"/>
    </source>
</evidence>
<accession>A0A091QLC3</accession>
<evidence type="ECO:0000256" key="1">
    <source>
        <dbReference type="ARBA" id="ARBA00022723"/>
    </source>
</evidence>
<feature type="non-terminal residue" evidence="6">
    <location>
        <position position="154"/>
    </location>
</feature>
<dbReference type="PANTHER" id="PTHR21402:SF5">
    <property type="entry name" value="GAMETOCYTE SPECIFIC FACTOR 1"/>
    <property type="match status" value="1"/>
</dbReference>
<name>A0A091QLC3_9AVES</name>
<sequence length="154" mass="17425">DVLDPERLLQCPYSKHHRIRACRFPYHLVKCGKSNPEVAKQLATCPFNARHLIPRADLSNHITKCDDKELTEQDTVNQSSGFRREQMNAVSTWQPPPCDEDWEAESSEQSDPPFVWGMTSSAITSSSTTFEGKICSPSGVRTPKSFPYATSWKH</sequence>
<keyword evidence="3" id="KW-0862">Zinc</keyword>
<keyword evidence="7" id="KW-1185">Reference proteome</keyword>
<dbReference type="Pfam" id="PF05253">
    <property type="entry name" value="zf-U11-48K"/>
    <property type="match status" value="2"/>
</dbReference>
<keyword evidence="1" id="KW-0479">Metal-binding</keyword>
<feature type="compositionally biased region" description="Low complexity" evidence="4">
    <location>
        <begin position="119"/>
        <end position="129"/>
    </location>
</feature>
<dbReference type="InterPro" id="IPR022776">
    <property type="entry name" value="TRM13/UPF0224_CHHC_Znf_dom"/>
</dbReference>
<dbReference type="GO" id="GO:0008270">
    <property type="term" value="F:zinc ion binding"/>
    <property type="evidence" value="ECO:0007669"/>
    <property type="project" value="UniProtKB-KW"/>
</dbReference>
<evidence type="ECO:0000256" key="3">
    <source>
        <dbReference type="ARBA" id="ARBA00022833"/>
    </source>
</evidence>
<proteinExistence type="predicted"/>
<keyword evidence="2" id="KW-0863">Zinc-finger</keyword>
<dbReference type="AlphaFoldDB" id="A0A091QLC3"/>
<dbReference type="SUPFAM" id="SSF57667">
    <property type="entry name" value="beta-beta-alpha zinc fingers"/>
    <property type="match status" value="2"/>
</dbReference>
<evidence type="ECO:0000313" key="6">
    <source>
        <dbReference type="EMBL" id="KFQ27993.1"/>
    </source>
</evidence>
<gene>
    <name evidence="6" type="ORF">N332_09084</name>
</gene>
<organism evidence="6 7">
    <name type="scientific">Mesitornis unicolor</name>
    <name type="common">brown roatelo</name>
    <dbReference type="NCBI Taxonomy" id="54374"/>
    <lineage>
        <taxon>Eukaryota</taxon>
        <taxon>Metazoa</taxon>
        <taxon>Chordata</taxon>
        <taxon>Craniata</taxon>
        <taxon>Vertebrata</taxon>
        <taxon>Euteleostomi</taxon>
        <taxon>Archelosauria</taxon>
        <taxon>Archosauria</taxon>
        <taxon>Dinosauria</taxon>
        <taxon>Saurischia</taxon>
        <taxon>Theropoda</taxon>
        <taxon>Coelurosauria</taxon>
        <taxon>Aves</taxon>
        <taxon>Neognathae</taxon>
        <taxon>Neoaves</taxon>
        <taxon>Columbimorphae</taxon>
        <taxon>Mesitornithiformes</taxon>
        <taxon>Mesitornithidae</taxon>
        <taxon>Mesitornis</taxon>
    </lineage>
</organism>
<feature type="domain" description="CHHC U11-48K-type" evidence="5">
    <location>
        <begin position="8"/>
        <end position="35"/>
    </location>
</feature>
<reference evidence="6 7" key="1">
    <citation type="submission" date="2014-04" db="EMBL/GenBank/DDBJ databases">
        <title>Genome evolution of avian class.</title>
        <authorList>
            <person name="Zhang G."/>
            <person name="Li C."/>
        </authorList>
    </citation>
    <scope>NUCLEOTIDE SEQUENCE [LARGE SCALE GENOMIC DNA]</scope>
    <source>
        <strain evidence="6">BGI_N332</strain>
    </source>
</reference>
<feature type="domain" description="CHHC U11-48K-type" evidence="5">
    <location>
        <begin position="42"/>
        <end position="69"/>
    </location>
</feature>
<evidence type="ECO:0000259" key="5">
    <source>
        <dbReference type="PROSITE" id="PS51800"/>
    </source>
</evidence>
<evidence type="ECO:0000313" key="7">
    <source>
        <dbReference type="Proteomes" id="UP000053369"/>
    </source>
</evidence>
<dbReference type="PANTHER" id="PTHR21402">
    <property type="entry name" value="GAMETOCYTE SPECIFIC FACTOR 1-RELATED"/>
    <property type="match status" value="1"/>
</dbReference>
<dbReference type="Proteomes" id="UP000053369">
    <property type="component" value="Unassembled WGS sequence"/>
</dbReference>
<dbReference type="InterPro" id="IPR051591">
    <property type="entry name" value="UPF0224_FAM112_RNA_Proc"/>
</dbReference>
<feature type="compositionally biased region" description="Acidic residues" evidence="4">
    <location>
        <begin position="98"/>
        <end position="108"/>
    </location>
</feature>
<dbReference type="PROSITE" id="PS51800">
    <property type="entry name" value="ZF_CHHC_U11_48K"/>
    <property type="match status" value="2"/>
</dbReference>